<dbReference type="Proteomes" id="UP000015102">
    <property type="component" value="Unassembled WGS sequence"/>
</dbReference>
<proteinExistence type="predicted"/>
<reference evidence="3" key="2">
    <citation type="submission" date="2015-06" db="UniProtKB">
        <authorList>
            <consortium name="EnsemblMetazoa"/>
        </authorList>
    </citation>
    <scope>IDENTIFICATION</scope>
</reference>
<evidence type="ECO:0000313" key="3">
    <source>
        <dbReference type="EnsemblMetazoa" id="MESCA002835-PA"/>
    </source>
</evidence>
<dbReference type="SMART" id="SM00365">
    <property type="entry name" value="LRR_SD22"/>
    <property type="match status" value="4"/>
</dbReference>
<protein>
    <submittedName>
        <fullName evidence="3">Uncharacterized protein</fullName>
    </submittedName>
</protein>
<dbReference type="InterPro" id="IPR032675">
    <property type="entry name" value="LRR_dom_sf"/>
</dbReference>
<dbReference type="Gene3D" id="3.80.10.10">
    <property type="entry name" value="Ribonuclease Inhibitor"/>
    <property type="match status" value="3"/>
</dbReference>
<accession>T1GHD9</accession>
<keyword evidence="1" id="KW-0433">Leucine-rich repeat</keyword>
<dbReference type="EMBL" id="CAQQ02096549">
    <property type="status" value="NOT_ANNOTATED_CDS"/>
    <property type="molecule type" value="Genomic_DNA"/>
</dbReference>
<dbReference type="Pfam" id="PF00560">
    <property type="entry name" value="LRR_1"/>
    <property type="match status" value="1"/>
</dbReference>
<dbReference type="EnsemblMetazoa" id="MESCA002835-RA">
    <property type="protein sequence ID" value="MESCA002835-PA"/>
    <property type="gene ID" value="MESCA002835"/>
</dbReference>
<keyword evidence="2" id="KW-0677">Repeat</keyword>
<dbReference type="AlphaFoldDB" id="T1GHD9"/>
<dbReference type="PROSITE" id="PS51450">
    <property type="entry name" value="LRR"/>
    <property type="match status" value="4"/>
</dbReference>
<sequence length="320" mass="36395">MSYSVNGKFLFSGNNITKLPTSLYIFAKAGQLEEIDLSNNQIEEDSLKRIYFKSLTSLKILNLSRNANISSINYSVFKDTQLQNLNMSSVNLKNLNKLGSKNLTILDLSQNSISLIPEDTFEDLENLELLNLGNNKISELQTNVFSSLKKLTKLILNCNVICDIPKGIFKDLSNLVTLDLSYNSLEYIEGLDKLNKLQDLKLQGNYLKVIPSNNELPNSLLKLDISDNPLIFLGRNTFSNLGNLISLDISYTNNSYIKSTFEPLRSLKVLRMHHNNLYNLEDIFFPYKLERLELEFNNLTGVVYKGLETTCSGNYQRSML</sequence>
<reference evidence="4" key="1">
    <citation type="submission" date="2013-02" db="EMBL/GenBank/DDBJ databases">
        <authorList>
            <person name="Hughes D."/>
        </authorList>
    </citation>
    <scope>NUCLEOTIDE SEQUENCE</scope>
    <source>
        <strain>Durham</strain>
        <strain evidence="4">NC isolate 2 -- Noor lab</strain>
    </source>
</reference>
<dbReference type="SMART" id="SM00369">
    <property type="entry name" value="LRR_TYP"/>
    <property type="match status" value="8"/>
</dbReference>
<dbReference type="STRING" id="36166.T1GHD9"/>
<dbReference type="GO" id="GO:0005615">
    <property type="term" value="C:extracellular space"/>
    <property type="evidence" value="ECO:0007669"/>
    <property type="project" value="TreeGrafter"/>
</dbReference>
<dbReference type="Pfam" id="PF13855">
    <property type="entry name" value="LRR_8"/>
    <property type="match status" value="3"/>
</dbReference>
<keyword evidence="4" id="KW-1185">Reference proteome</keyword>
<dbReference type="InterPro" id="IPR001611">
    <property type="entry name" value="Leu-rich_rpt"/>
</dbReference>
<dbReference type="SUPFAM" id="SSF52058">
    <property type="entry name" value="L domain-like"/>
    <property type="match status" value="1"/>
</dbReference>
<dbReference type="InterPro" id="IPR050333">
    <property type="entry name" value="SLRP"/>
</dbReference>
<evidence type="ECO:0000256" key="1">
    <source>
        <dbReference type="ARBA" id="ARBA00022614"/>
    </source>
</evidence>
<name>T1GHD9_MEGSC</name>
<dbReference type="PANTHER" id="PTHR45712:SF22">
    <property type="entry name" value="INSULIN-LIKE GROWTH FACTOR-BINDING PROTEIN COMPLEX ACID LABILE SUBUNIT"/>
    <property type="match status" value="1"/>
</dbReference>
<evidence type="ECO:0000313" key="4">
    <source>
        <dbReference type="Proteomes" id="UP000015102"/>
    </source>
</evidence>
<dbReference type="PRINTS" id="PR00019">
    <property type="entry name" value="LEURICHRPT"/>
</dbReference>
<dbReference type="PANTHER" id="PTHR45712">
    <property type="entry name" value="AGAP008170-PA"/>
    <property type="match status" value="1"/>
</dbReference>
<dbReference type="OMA" id="IMEYSEC"/>
<dbReference type="InterPro" id="IPR003591">
    <property type="entry name" value="Leu-rich_rpt_typical-subtyp"/>
</dbReference>
<organism evidence="3 4">
    <name type="scientific">Megaselia scalaris</name>
    <name type="common">Humpbacked fly</name>
    <name type="synonym">Phora scalaris</name>
    <dbReference type="NCBI Taxonomy" id="36166"/>
    <lineage>
        <taxon>Eukaryota</taxon>
        <taxon>Metazoa</taxon>
        <taxon>Ecdysozoa</taxon>
        <taxon>Arthropoda</taxon>
        <taxon>Hexapoda</taxon>
        <taxon>Insecta</taxon>
        <taxon>Pterygota</taxon>
        <taxon>Neoptera</taxon>
        <taxon>Endopterygota</taxon>
        <taxon>Diptera</taxon>
        <taxon>Brachycera</taxon>
        <taxon>Muscomorpha</taxon>
        <taxon>Platypezoidea</taxon>
        <taxon>Phoridae</taxon>
        <taxon>Megaseliini</taxon>
        <taxon>Megaselia</taxon>
    </lineage>
</organism>
<evidence type="ECO:0000256" key="2">
    <source>
        <dbReference type="ARBA" id="ARBA00022737"/>
    </source>
</evidence>
<dbReference type="HOGENOM" id="CLU_075398_0_0_1"/>